<dbReference type="Proteomes" id="UP001199070">
    <property type="component" value="Unassembled WGS sequence"/>
</dbReference>
<dbReference type="EMBL" id="JAIZTC010000014">
    <property type="protein sequence ID" value="MCA8383686.1"/>
    <property type="molecule type" value="Genomic_DNA"/>
</dbReference>
<dbReference type="RefSeq" id="WP_226136229.1">
    <property type="nucleotide sequence ID" value="NZ_JAIZTC010000014.1"/>
</dbReference>
<gene>
    <name evidence="1" type="ORF">LGN22_32730</name>
</gene>
<protein>
    <submittedName>
        <fullName evidence="1">Uncharacterized protein</fullName>
    </submittedName>
</protein>
<accession>A0AAW4TMA1</accession>
<name>A0AAW4TMA1_9BURK</name>
<reference evidence="1" key="1">
    <citation type="submission" date="2023-08" db="EMBL/GenBank/DDBJ databases">
        <title>A collection of bacterial strains from the Burkholderia cepacia Research Laboratory and Repository.</title>
        <authorList>
            <person name="Lipuma J."/>
            <person name="Spilker T."/>
        </authorList>
    </citation>
    <scope>NUCLEOTIDE SEQUENCE</scope>
    <source>
        <strain evidence="1">AU0862</strain>
    </source>
</reference>
<organism evidence="1 2">
    <name type="scientific">Burkholderia cenocepacia</name>
    <dbReference type="NCBI Taxonomy" id="95486"/>
    <lineage>
        <taxon>Bacteria</taxon>
        <taxon>Pseudomonadati</taxon>
        <taxon>Pseudomonadota</taxon>
        <taxon>Betaproteobacteria</taxon>
        <taxon>Burkholderiales</taxon>
        <taxon>Burkholderiaceae</taxon>
        <taxon>Burkholderia</taxon>
        <taxon>Burkholderia cepacia complex</taxon>
    </lineage>
</organism>
<proteinExistence type="predicted"/>
<evidence type="ECO:0000313" key="2">
    <source>
        <dbReference type="Proteomes" id="UP001199070"/>
    </source>
</evidence>
<dbReference type="AlphaFoldDB" id="A0AAW4TMA1"/>
<evidence type="ECO:0000313" key="1">
    <source>
        <dbReference type="EMBL" id="MCA8383686.1"/>
    </source>
</evidence>
<comment type="caution">
    <text evidence="1">The sequence shown here is derived from an EMBL/GenBank/DDBJ whole genome shotgun (WGS) entry which is preliminary data.</text>
</comment>
<sequence>MGNNYLGKYMPCGIEVEGISFNELALVNRPEHAAVLGRIFTSWSLIESSITALLGLMMHGDHRAALAVLESFNSNNSRVQAVRKIGKEVLDASLREDFDALMTEVLSYARERNAIAHSLWGSHMDKPEFVYRMPMAALSSKMVEAPNNPIVDAEAFTSSLKKDIAALSVADLERTEQKGRDLLLRVMRETTNKAYSRALEIHIGKAAAA</sequence>